<dbReference type="Pfam" id="PF07714">
    <property type="entry name" value="PK_Tyr_Ser-Thr"/>
    <property type="match status" value="1"/>
</dbReference>
<evidence type="ECO:0000256" key="4">
    <source>
        <dbReference type="ARBA" id="ARBA00022692"/>
    </source>
</evidence>
<dbReference type="InterPro" id="IPR017441">
    <property type="entry name" value="Protein_kinase_ATP_BS"/>
</dbReference>
<protein>
    <recommendedName>
        <fullName evidence="17">Tyrosine-protein kinase receptor</fullName>
        <ecNumber evidence="17">2.7.10.1</ecNumber>
    </recommendedName>
</protein>
<evidence type="ECO:0000256" key="5">
    <source>
        <dbReference type="ARBA" id="ARBA00022729"/>
    </source>
</evidence>
<evidence type="ECO:0000256" key="13">
    <source>
        <dbReference type="ARBA" id="ARBA00023170"/>
    </source>
</evidence>
<keyword evidence="9 16" id="KW-0067">ATP-binding</keyword>
<dbReference type="PROSITE" id="PS00239">
    <property type="entry name" value="RECEPTOR_TYR_KIN_II"/>
    <property type="match status" value="1"/>
</dbReference>
<dbReference type="SUPFAM" id="SSF49265">
    <property type="entry name" value="Fibronectin type III"/>
    <property type="match status" value="1"/>
</dbReference>
<dbReference type="PROSITE" id="PS00107">
    <property type="entry name" value="PROTEIN_KINASE_ATP"/>
    <property type="match status" value="1"/>
</dbReference>
<dbReference type="InterPro" id="IPR020635">
    <property type="entry name" value="Tyr_kinase_cat_dom"/>
</dbReference>
<dbReference type="InterPro" id="IPR036116">
    <property type="entry name" value="FN3_sf"/>
</dbReference>
<dbReference type="PANTHER" id="PTHR24416">
    <property type="entry name" value="TYROSINE-PROTEIN KINASE RECEPTOR"/>
    <property type="match status" value="1"/>
</dbReference>
<keyword evidence="5" id="KW-0732">Signal</keyword>
<dbReference type="InterPro" id="IPR050122">
    <property type="entry name" value="RTK"/>
</dbReference>
<keyword evidence="10 18" id="KW-1133">Transmembrane helix</keyword>
<evidence type="ECO:0000256" key="1">
    <source>
        <dbReference type="ARBA" id="ARBA00004479"/>
    </source>
</evidence>
<dbReference type="PROSITE" id="PS50011">
    <property type="entry name" value="PROTEIN_KINASE_DOM"/>
    <property type="match status" value="1"/>
</dbReference>
<dbReference type="GO" id="GO:0051897">
    <property type="term" value="P:positive regulation of phosphatidylinositol 3-kinase/protein kinase B signal transduction"/>
    <property type="evidence" value="ECO:0007669"/>
    <property type="project" value="TreeGrafter"/>
</dbReference>
<reference evidence="21" key="1">
    <citation type="submission" date="2016-06" db="UniProtKB">
        <authorList>
            <consortium name="WormBaseParasite"/>
        </authorList>
    </citation>
    <scope>IDENTIFICATION</scope>
</reference>
<dbReference type="InterPro" id="IPR013783">
    <property type="entry name" value="Ig-like_fold"/>
</dbReference>
<feature type="transmembrane region" description="Helical" evidence="18">
    <location>
        <begin position="162"/>
        <end position="185"/>
    </location>
</feature>
<evidence type="ECO:0000313" key="21">
    <source>
        <dbReference type="WBParaSite" id="SBAD_0000007601-mRNA-1"/>
    </source>
</evidence>
<dbReference type="WBParaSite" id="SBAD_0000007601-mRNA-1">
    <property type="protein sequence ID" value="SBAD_0000007601-mRNA-1"/>
    <property type="gene ID" value="SBAD_0000007601"/>
</dbReference>
<evidence type="ECO:0000256" key="3">
    <source>
        <dbReference type="ARBA" id="ARBA00022679"/>
    </source>
</evidence>
<dbReference type="InterPro" id="IPR002011">
    <property type="entry name" value="Tyr_kinase_rcpt_2_CS"/>
</dbReference>
<evidence type="ECO:0000256" key="10">
    <source>
        <dbReference type="ARBA" id="ARBA00022989"/>
    </source>
</evidence>
<keyword evidence="11 18" id="KW-0472">Membrane</keyword>
<dbReference type="Pfam" id="PF00041">
    <property type="entry name" value="fn3"/>
    <property type="match status" value="1"/>
</dbReference>
<evidence type="ECO:0000256" key="14">
    <source>
        <dbReference type="ARBA" id="ARBA00023180"/>
    </source>
</evidence>
<dbReference type="InterPro" id="IPR000719">
    <property type="entry name" value="Prot_kinase_dom"/>
</dbReference>
<evidence type="ECO:0000259" key="19">
    <source>
        <dbReference type="PROSITE" id="PS50011"/>
    </source>
</evidence>
<accession>A0A183I8X4</accession>
<dbReference type="SUPFAM" id="SSF56112">
    <property type="entry name" value="Protein kinase-like (PK-like)"/>
    <property type="match status" value="1"/>
</dbReference>
<dbReference type="PROSITE" id="PS50853">
    <property type="entry name" value="FN3"/>
    <property type="match status" value="1"/>
</dbReference>
<evidence type="ECO:0000256" key="16">
    <source>
        <dbReference type="PROSITE-ProRule" id="PRU10141"/>
    </source>
</evidence>
<dbReference type="Gene3D" id="1.10.510.10">
    <property type="entry name" value="Transferase(Phosphotransferase) domain 1"/>
    <property type="match status" value="1"/>
</dbReference>
<name>A0A183I8X4_9BILA</name>
<evidence type="ECO:0000256" key="7">
    <source>
        <dbReference type="ARBA" id="ARBA00022741"/>
    </source>
</evidence>
<dbReference type="GO" id="GO:0030424">
    <property type="term" value="C:axon"/>
    <property type="evidence" value="ECO:0007669"/>
    <property type="project" value="TreeGrafter"/>
</dbReference>
<dbReference type="InterPro" id="IPR001245">
    <property type="entry name" value="Ser-Thr/Tyr_kinase_cat_dom"/>
</dbReference>
<dbReference type="FunFam" id="1.10.510.10:FF:000554">
    <property type="entry name" value="Predicted protein"/>
    <property type="match status" value="1"/>
</dbReference>
<feature type="domain" description="Fibronectin type-III" evidence="20">
    <location>
        <begin position="63"/>
        <end position="154"/>
    </location>
</feature>
<proteinExistence type="inferred from homology"/>
<dbReference type="EC" id="2.7.10.1" evidence="17"/>
<dbReference type="GO" id="GO:0043560">
    <property type="term" value="F:insulin receptor substrate binding"/>
    <property type="evidence" value="ECO:0007669"/>
    <property type="project" value="TreeGrafter"/>
</dbReference>
<dbReference type="GO" id="GO:0043410">
    <property type="term" value="P:positive regulation of MAPK cascade"/>
    <property type="evidence" value="ECO:0007669"/>
    <property type="project" value="TreeGrafter"/>
</dbReference>
<evidence type="ECO:0000256" key="18">
    <source>
        <dbReference type="SAM" id="Phobius"/>
    </source>
</evidence>
<comment type="subcellular location">
    <subcellularLocation>
        <location evidence="1">Membrane</location>
        <topology evidence="1">Single-pass type I membrane protein</topology>
    </subcellularLocation>
</comment>
<dbReference type="InterPro" id="IPR003961">
    <property type="entry name" value="FN3_dom"/>
</dbReference>
<keyword evidence="4 17" id="KW-0812">Transmembrane</keyword>
<dbReference type="CDD" id="cd00063">
    <property type="entry name" value="FN3"/>
    <property type="match status" value="1"/>
</dbReference>
<sequence length="549" mass="62388">LCICPNQCVGGCYITHTIFGHARQTNGPIWACQNTSFPENFCSRHKVAVVKSTLAIDMKDAINESTIHVFNITQFVNSRFIRWEPPEDPNGAVVSYEVDYVGAATVVVTQVQARMHHAPLHDLSPGNYSFRVRAMSLASRGPWTRYQNFIIVEPRRLSESTIILIAVSCSLIAIALGVFLVISIYRRKFQKKLQNAFSANPEYIILKSPYAVVYGRHEIGHGTFGKVYAGRGKNVKSVSGITFGNCAVKTVSEAASVYDRWHFLIEASVMKKFNTAFIVKLYGVVSEGQPSLVVMEMMENGNLKDYLRSRRPDTDESAQSTIPPTVTEFYQWAAEIADGMAYLEAIKFCHRDLAARNCMVSADGTCKIGDFGMARDVYIKDYYRPQGGRRLMPVRWMAPEALKDAIFTSKSDIWSYGVVLWEITSLASHPYGGFSNEDVMRYVVDHRKVMKMPNDCPVKLYDIMLRCWQYEPRDRPSFADLIDILFDYIPIRVPSLCLLADDSQLLELAVSYIQKQLNVLPMPRLREVPHNRLSFSFRIRYSLNQRYKS</sequence>
<keyword evidence="7 16" id="KW-0547">Nucleotide-binding</keyword>
<evidence type="ECO:0000256" key="6">
    <source>
        <dbReference type="ARBA" id="ARBA00022737"/>
    </source>
</evidence>
<organism evidence="21">
    <name type="scientific">Soboliphyme baturini</name>
    <dbReference type="NCBI Taxonomy" id="241478"/>
    <lineage>
        <taxon>Eukaryota</taxon>
        <taxon>Metazoa</taxon>
        <taxon>Ecdysozoa</taxon>
        <taxon>Nematoda</taxon>
        <taxon>Enoplea</taxon>
        <taxon>Dorylaimia</taxon>
        <taxon>Dioctophymatida</taxon>
        <taxon>Dioctophymatoidea</taxon>
        <taxon>Soboliphymatidae</taxon>
        <taxon>Soboliphyme</taxon>
    </lineage>
</organism>
<dbReference type="Gene3D" id="3.30.200.20">
    <property type="entry name" value="Phosphorylase Kinase, domain 1"/>
    <property type="match status" value="1"/>
</dbReference>
<keyword evidence="8" id="KW-0418">Kinase</keyword>
<keyword evidence="2 17" id="KW-0597">Phosphoprotein</keyword>
<dbReference type="PROSITE" id="PS00109">
    <property type="entry name" value="PROTEIN_KINASE_TYR"/>
    <property type="match status" value="1"/>
</dbReference>
<feature type="binding site" evidence="16">
    <location>
        <position position="249"/>
    </location>
    <ligand>
        <name>ATP</name>
        <dbReference type="ChEBI" id="CHEBI:30616"/>
    </ligand>
</feature>
<dbReference type="InterPro" id="IPR011009">
    <property type="entry name" value="Kinase-like_dom_sf"/>
</dbReference>
<evidence type="ECO:0000256" key="11">
    <source>
        <dbReference type="ARBA" id="ARBA00023136"/>
    </source>
</evidence>
<evidence type="ECO:0000256" key="17">
    <source>
        <dbReference type="RuleBase" id="RU000312"/>
    </source>
</evidence>
<keyword evidence="13 17" id="KW-0675">Receptor</keyword>
<keyword evidence="6" id="KW-0677">Repeat</keyword>
<comment type="catalytic activity">
    <reaction evidence="15 17">
        <text>L-tyrosyl-[protein] + ATP = O-phospho-L-tyrosyl-[protein] + ADP + H(+)</text>
        <dbReference type="Rhea" id="RHEA:10596"/>
        <dbReference type="Rhea" id="RHEA-COMP:10136"/>
        <dbReference type="Rhea" id="RHEA-COMP:20101"/>
        <dbReference type="ChEBI" id="CHEBI:15378"/>
        <dbReference type="ChEBI" id="CHEBI:30616"/>
        <dbReference type="ChEBI" id="CHEBI:46858"/>
        <dbReference type="ChEBI" id="CHEBI:61978"/>
        <dbReference type="ChEBI" id="CHEBI:456216"/>
        <dbReference type="EC" id="2.7.10.1"/>
    </reaction>
</comment>
<dbReference type="InterPro" id="IPR008266">
    <property type="entry name" value="Tyr_kinase_AS"/>
</dbReference>
<evidence type="ECO:0000259" key="20">
    <source>
        <dbReference type="PROSITE" id="PS50853"/>
    </source>
</evidence>
<dbReference type="Gene3D" id="2.60.40.10">
    <property type="entry name" value="Immunoglobulins"/>
    <property type="match status" value="1"/>
</dbReference>
<keyword evidence="12" id="KW-0829">Tyrosine-protein kinase</keyword>
<dbReference type="AlphaFoldDB" id="A0A183I8X4"/>
<dbReference type="GO" id="GO:0005899">
    <property type="term" value="C:insulin receptor complex"/>
    <property type="evidence" value="ECO:0007669"/>
    <property type="project" value="TreeGrafter"/>
</dbReference>
<keyword evidence="14" id="KW-0325">Glycoprotein</keyword>
<comment type="similarity">
    <text evidence="17">Belongs to the protein kinase superfamily. Tyr protein kinase family. Insulin receptor subfamily.</text>
</comment>
<dbReference type="PRINTS" id="PR00109">
    <property type="entry name" value="TYRKINASE"/>
</dbReference>
<feature type="domain" description="Protein kinase" evidence="19">
    <location>
        <begin position="213"/>
        <end position="489"/>
    </location>
</feature>
<evidence type="ECO:0000256" key="8">
    <source>
        <dbReference type="ARBA" id="ARBA00022777"/>
    </source>
</evidence>
<evidence type="ECO:0000256" key="9">
    <source>
        <dbReference type="ARBA" id="ARBA00022840"/>
    </source>
</evidence>
<keyword evidence="3" id="KW-0808">Transferase</keyword>
<dbReference type="GO" id="GO:0005009">
    <property type="term" value="F:insulin receptor activity"/>
    <property type="evidence" value="ECO:0007669"/>
    <property type="project" value="TreeGrafter"/>
</dbReference>
<evidence type="ECO:0000256" key="15">
    <source>
        <dbReference type="ARBA" id="ARBA00051243"/>
    </source>
</evidence>
<dbReference type="GO" id="GO:0042593">
    <property type="term" value="P:glucose homeostasis"/>
    <property type="evidence" value="ECO:0007669"/>
    <property type="project" value="TreeGrafter"/>
</dbReference>
<dbReference type="SMART" id="SM00219">
    <property type="entry name" value="TyrKc"/>
    <property type="match status" value="1"/>
</dbReference>
<dbReference type="GO" id="GO:0005524">
    <property type="term" value="F:ATP binding"/>
    <property type="evidence" value="ECO:0007669"/>
    <property type="project" value="UniProtKB-UniRule"/>
</dbReference>
<evidence type="ECO:0000256" key="2">
    <source>
        <dbReference type="ARBA" id="ARBA00022553"/>
    </source>
</evidence>
<dbReference type="PANTHER" id="PTHR24416:SF525">
    <property type="entry name" value="INSULIN-LIKE RECEPTOR"/>
    <property type="match status" value="1"/>
</dbReference>
<evidence type="ECO:0000256" key="12">
    <source>
        <dbReference type="ARBA" id="ARBA00023137"/>
    </source>
</evidence>